<protein>
    <recommendedName>
        <fullName evidence="8">S-protein homolog</fullName>
    </recommendedName>
</protein>
<reference evidence="6 7" key="1">
    <citation type="submission" date="2021-03" db="EMBL/GenBank/DDBJ databases">
        <authorList>
            <person name="King G.J."/>
            <person name="Bancroft I."/>
            <person name="Baten A."/>
            <person name="Bloomfield J."/>
            <person name="Borpatragohain P."/>
            <person name="He Z."/>
            <person name="Irish N."/>
            <person name="Irwin J."/>
            <person name="Liu K."/>
            <person name="Mauleon R.P."/>
            <person name="Moore J."/>
            <person name="Morris R."/>
            <person name="Ostergaard L."/>
            <person name="Wang B."/>
            <person name="Wells R."/>
        </authorList>
    </citation>
    <scope>NUCLEOTIDE SEQUENCE [LARGE SCALE GENOMIC DNA]</scope>
    <source>
        <strain evidence="6">R-o-18</strain>
        <tissue evidence="6">Leaf</tissue>
    </source>
</reference>
<evidence type="ECO:0008006" key="8">
    <source>
        <dbReference type="Google" id="ProtNLM"/>
    </source>
</evidence>
<dbReference type="InterPro" id="IPR010264">
    <property type="entry name" value="Self-incomp_S1"/>
</dbReference>
<comment type="similarity">
    <text evidence="2">Belongs to the plant self-incompatibility (S1) protein family.</text>
</comment>
<evidence type="ECO:0000313" key="7">
    <source>
        <dbReference type="Proteomes" id="UP000823674"/>
    </source>
</evidence>
<evidence type="ECO:0000256" key="1">
    <source>
        <dbReference type="ARBA" id="ARBA00004613"/>
    </source>
</evidence>
<evidence type="ECO:0000256" key="3">
    <source>
        <dbReference type="ARBA" id="ARBA00022471"/>
    </source>
</evidence>
<keyword evidence="7" id="KW-1185">Reference proteome</keyword>
<evidence type="ECO:0000256" key="4">
    <source>
        <dbReference type="ARBA" id="ARBA00022525"/>
    </source>
</evidence>
<keyword evidence="5" id="KW-0732">Signal</keyword>
<dbReference type="Pfam" id="PF05938">
    <property type="entry name" value="Self-incomp_S1"/>
    <property type="match status" value="3"/>
</dbReference>
<organism evidence="6 7">
    <name type="scientific">Brassica rapa subsp. trilocularis</name>
    <dbReference type="NCBI Taxonomy" id="1813537"/>
    <lineage>
        <taxon>Eukaryota</taxon>
        <taxon>Viridiplantae</taxon>
        <taxon>Streptophyta</taxon>
        <taxon>Embryophyta</taxon>
        <taxon>Tracheophyta</taxon>
        <taxon>Spermatophyta</taxon>
        <taxon>Magnoliopsida</taxon>
        <taxon>eudicotyledons</taxon>
        <taxon>Gunneridae</taxon>
        <taxon>Pentapetalae</taxon>
        <taxon>rosids</taxon>
        <taxon>malvids</taxon>
        <taxon>Brassicales</taxon>
        <taxon>Brassicaceae</taxon>
        <taxon>Brassiceae</taxon>
        <taxon>Brassica</taxon>
    </lineage>
</organism>
<evidence type="ECO:0000313" key="6">
    <source>
        <dbReference type="EMBL" id="KAG5403101.1"/>
    </source>
</evidence>
<proteinExistence type="inferred from homology"/>
<evidence type="ECO:0000256" key="2">
    <source>
        <dbReference type="ARBA" id="ARBA00005581"/>
    </source>
</evidence>
<comment type="subcellular location">
    <subcellularLocation>
        <location evidence="1">Secreted</location>
    </subcellularLocation>
</comment>
<accession>A0ABQ7MZ27</accession>
<dbReference type="Proteomes" id="UP000823674">
    <property type="component" value="Chromosome A03"/>
</dbReference>
<dbReference type="PANTHER" id="PTHR31232">
    <property type="match status" value="1"/>
</dbReference>
<keyword evidence="3" id="KW-0713">Self-incompatibility</keyword>
<keyword evidence="4" id="KW-0964">Secreted</keyword>
<comment type="caution">
    <text evidence="6">The sequence shown here is derived from an EMBL/GenBank/DDBJ whole genome shotgun (WGS) entry which is preliminary data.</text>
</comment>
<dbReference type="PANTHER" id="PTHR31232:SF157">
    <property type="entry name" value="S-PROTEIN HOMOLOG"/>
    <property type="match status" value="1"/>
</dbReference>
<gene>
    <name evidence="6" type="primary">A03p005610.1_BraROA</name>
    <name evidence="6" type="ORF">IGI04_009220</name>
</gene>
<evidence type="ECO:0000256" key="5">
    <source>
        <dbReference type="ARBA" id="ARBA00022729"/>
    </source>
</evidence>
<sequence length="382" mass="44047">MKTTVQISNRLGGSLTLTLHCKSKNNDLAKVTKWEVYVVVISLFVHLAASRVESIFGEGRTVKITNKLGGGLKLTLHCKSKDDDLGVQTLAPDSSWSFKFKPAFFGTTLFFCNFDWGGESHWFDIYDDDRDRVSDNQCYLCSWNINRSYPCRFDESTNRFDLCYDWNKGRKVEITNKLGGGLTLTLHCKSKDDDLDVQTLAPDSSWSFKFSPAVLKTTLFFCNFTWGGESHWFDIYDDNRDGDGRDFPCYLCRWNINRSHPCRADTNRFVKQCYDWNKTRVHVVVIFLLIQIVLFQVETIASNVHPNIFTRKSMVRITNRLGDGSTLNLHCKSPDDDLGLKILATNNSWSFTFRPNIWGNTFFTCHFTWPRGHSTVNTLRYI</sequence>
<name>A0ABQ7MZ27_BRACM</name>
<dbReference type="EMBL" id="JADBGQ010000003">
    <property type="protein sequence ID" value="KAG5403101.1"/>
    <property type="molecule type" value="Genomic_DNA"/>
</dbReference>